<feature type="domain" description="NADP-dependent oxidoreductase" evidence="5">
    <location>
        <begin position="18"/>
        <end position="284"/>
    </location>
</feature>
<dbReference type="Proteomes" id="UP001151582">
    <property type="component" value="Unassembled WGS sequence"/>
</dbReference>
<dbReference type="PROSITE" id="PS00062">
    <property type="entry name" value="ALDOKETO_REDUCTASE_2"/>
    <property type="match status" value="1"/>
</dbReference>
<dbReference type="PIRSF" id="PIRSF000097">
    <property type="entry name" value="AKR"/>
    <property type="match status" value="1"/>
</dbReference>
<dbReference type="EMBL" id="JANBQB010000704">
    <property type="protein sequence ID" value="KAJ1974100.1"/>
    <property type="molecule type" value="Genomic_DNA"/>
</dbReference>
<dbReference type="OrthoDB" id="416253at2759"/>
<evidence type="ECO:0000313" key="7">
    <source>
        <dbReference type="Proteomes" id="UP001151582"/>
    </source>
</evidence>
<dbReference type="PRINTS" id="PR00069">
    <property type="entry name" value="ALDKETRDTASE"/>
</dbReference>
<dbReference type="SUPFAM" id="SSF51430">
    <property type="entry name" value="NAD(P)-linked oxidoreductase"/>
    <property type="match status" value="1"/>
</dbReference>
<evidence type="ECO:0000256" key="3">
    <source>
        <dbReference type="PIRSR" id="PIRSR000097-2"/>
    </source>
</evidence>
<dbReference type="PROSITE" id="PS00798">
    <property type="entry name" value="ALDOKETO_REDUCTASE_1"/>
    <property type="match status" value="1"/>
</dbReference>
<sequence>MASHRAFTLYTGARMPAVGLGTWRSEPHQVENAVKTAYDLGYRHFDCAMVYENEDEVGEGFTQCHLARDKVFITSKLWNTEHQPDRVAEACDTTLKALKCQYLDLYLMHWPLAFVKDPSKPVTSAKDANGHPVLDSKATLAGTWKAMEKLVEQGKTRHIGVCNFTVSQLKQLLSSSKIKPAVVQNEIHPYCPNEEMIEFCDHHGIHVTAYSPLGSMGEPRVRDDPVVQEVAKSTGRTPAQVLLAWGVQRGTSVIPKSVHAERLKENFDDTFMLSQADMDKMSSISTRARFCDVRDLWGLPKNALFDN</sequence>
<evidence type="ECO:0000256" key="2">
    <source>
        <dbReference type="PIRSR" id="PIRSR000097-1"/>
    </source>
</evidence>
<dbReference type="AlphaFoldDB" id="A0A9W8E6S9"/>
<name>A0A9W8E6S9_9FUNG</name>
<dbReference type="InterPro" id="IPR020471">
    <property type="entry name" value="AKR"/>
</dbReference>
<dbReference type="InterPro" id="IPR036812">
    <property type="entry name" value="NAD(P)_OxRdtase_dom_sf"/>
</dbReference>
<accession>A0A9W8E6S9</accession>
<dbReference type="InterPro" id="IPR018170">
    <property type="entry name" value="Aldo/ket_reductase_CS"/>
</dbReference>
<protein>
    <recommendedName>
        <fullName evidence="5">NADP-dependent oxidoreductase domain-containing protein</fullName>
    </recommendedName>
</protein>
<evidence type="ECO:0000313" key="6">
    <source>
        <dbReference type="EMBL" id="KAJ1974100.1"/>
    </source>
</evidence>
<dbReference type="GO" id="GO:0016616">
    <property type="term" value="F:oxidoreductase activity, acting on the CH-OH group of donors, NAD or NADP as acceptor"/>
    <property type="evidence" value="ECO:0007669"/>
    <property type="project" value="UniProtKB-ARBA"/>
</dbReference>
<comment type="caution">
    <text evidence="6">The sequence shown here is derived from an EMBL/GenBank/DDBJ whole genome shotgun (WGS) entry which is preliminary data.</text>
</comment>
<evidence type="ECO:0000259" key="5">
    <source>
        <dbReference type="Pfam" id="PF00248"/>
    </source>
</evidence>
<dbReference type="Gene3D" id="3.20.20.100">
    <property type="entry name" value="NADP-dependent oxidoreductase domain"/>
    <property type="match status" value="1"/>
</dbReference>
<dbReference type="Pfam" id="PF00248">
    <property type="entry name" value="Aldo_ket_red"/>
    <property type="match status" value="1"/>
</dbReference>
<dbReference type="CDD" id="cd19071">
    <property type="entry name" value="AKR_AKR1-5-like"/>
    <property type="match status" value="1"/>
</dbReference>
<feature type="active site" description="Proton donor" evidence="2">
    <location>
        <position position="51"/>
    </location>
</feature>
<dbReference type="PANTHER" id="PTHR11732">
    <property type="entry name" value="ALDO/KETO REDUCTASE"/>
    <property type="match status" value="1"/>
</dbReference>
<dbReference type="InterPro" id="IPR023210">
    <property type="entry name" value="NADP_OxRdtase_dom"/>
</dbReference>
<dbReference type="FunFam" id="3.20.20.100:FF:000002">
    <property type="entry name" value="2,5-diketo-D-gluconic acid reductase A"/>
    <property type="match status" value="1"/>
</dbReference>
<organism evidence="6 7">
    <name type="scientific">Dimargaris verticillata</name>
    <dbReference type="NCBI Taxonomy" id="2761393"/>
    <lineage>
        <taxon>Eukaryota</taxon>
        <taxon>Fungi</taxon>
        <taxon>Fungi incertae sedis</taxon>
        <taxon>Zoopagomycota</taxon>
        <taxon>Kickxellomycotina</taxon>
        <taxon>Dimargaritomycetes</taxon>
        <taxon>Dimargaritales</taxon>
        <taxon>Dimargaritaceae</taxon>
        <taxon>Dimargaris</taxon>
    </lineage>
</organism>
<keyword evidence="7" id="KW-1185">Reference proteome</keyword>
<proteinExistence type="predicted"/>
<keyword evidence="1" id="KW-0560">Oxidoreductase</keyword>
<evidence type="ECO:0000256" key="1">
    <source>
        <dbReference type="ARBA" id="ARBA00023002"/>
    </source>
</evidence>
<gene>
    <name evidence="6" type="ORF">H4R34_004845</name>
</gene>
<feature type="binding site" evidence="3">
    <location>
        <position position="109"/>
    </location>
    <ligand>
        <name>substrate</name>
    </ligand>
</feature>
<evidence type="ECO:0000256" key="4">
    <source>
        <dbReference type="PIRSR" id="PIRSR000097-3"/>
    </source>
</evidence>
<feature type="site" description="Lowers pKa of active site Tyr" evidence="4">
    <location>
        <position position="76"/>
    </location>
</feature>
<reference evidence="6" key="1">
    <citation type="submission" date="2022-07" db="EMBL/GenBank/DDBJ databases">
        <title>Phylogenomic reconstructions and comparative analyses of Kickxellomycotina fungi.</title>
        <authorList>
            <person name="Reynolds N.K."/>
            <person name="Stajich J.E."/>
            <person name="Barry K."/>
            <person name="Grigoriev I.V."/>
            <person name="Crous P."/>
            <person name="Smith M.E."/>
        </authorList>
    </citation>
    <scope>NUCLEOTIDE SEQUENCE</scope>
    <source>
        <strain evidence="6">RSA 567</strain>
    </source>
</reference>